<dbReference type="Proteomes" id="UP000005291">
    <property type="component" value="Unassembled WGS sequence"/>
</dbReference>
<organism evidence="2 3">
    <name type="scientific">Microcystis aeruginosa PCC 9808</name>
    <dbReference type="NCBI Taxonomy" id="1160284"/>
    <lineage>
        <taxon>Bacteria</taxon>
        <taxon>Bacillati</taxon>
        <taxon>Cyanobacteriota</taxon>
        <taxon>Cyanophyceae</taxon>
        <taxon>Oscillatoriophycideae</taxon>
        <taxon>Chroococcales</taxon>
        <taxon>Microcystaceae</taxon>
        <taxon>Microcystis</taxon>
    </lineage>
</organism>
<dbReference type="Gene3D" id="3.30.200.20">
    <property type="entry name" value="Phosphorylase Kinase, domain 1"/>
    <property type="match status" value="1"/>
</dbReference>
<comment type="caution">
    <text evidence="2">The sequence shown here is derived from an EMBL/GenBank/DDBJ whole genome shotgun (WGS) entry which is preliminary data.</text>
</comment>
<evidence type="ECO:0000313" key="2">
    <source>
        <dbReference type="EMBL" id="CCI22749.1"/>
    </source>
</evidence>
<proteinExistence type="predicted"/>
<sequence>MRQSLLANRYRIIRQLASGGFGDTFLAEDTHLPSGRTCVIKQLRPMHNNPQVYQLVKERFQREAVILAVWKCR</sequence>
<reference evidence="2 3" key="1">
    <citation type="submission" date="2012-04" db="EMBL/GenBank/DDBJ databases">
        <authorList>
            <person name="Genoscope - CEA"/>
        </authorList>
    </citation>
    <scope>NUCLEOTIDE SEQUENCE [LARGE SCALE GENOMIC DNA]</scope>
    <source>
        <strain evidence="2 3">9808</strain>
    </source>
</reference>
<dbReference type="InterPro" id="IPR011009">
    <property type="entry name" value="Kinase-like_dom_sf"/>
</dbReference>
<dbReference type="HOGENOM" id="CLU_2700598_0_0_3"/>
<evidence type="ECO:0000259" key="1">
    <source>
        <dbReference type="PROSITE" id="PS50011"/>
    </source>
</evidence>
<dbReference type="AlphaFoldDB" id="I4HL25"/>
<dbReference type="GO" id="GO:0004672">
    <property type="term" value="F:protein kinase activity"/>
    <property type="evidence" value="ECO:0007669"/>
    <property type="project" value="InterPro"/>
</dbReference>
<dbReference type="EMBL" id="CAIN01000096">
    <property type="protein sequence ID" value="CCI22749.1"/>
    <property type="molecule type" value="Genomic_DNA"/>
</dbReference>
<protein>
    <recommendedName>
        <fullName evidence="1">Protein kinase domain-containing protein</fullName>
    </recommendedName>
</protein>
<dbReference type="PROSITE" id="PS50011">
    <property type="entry name" value="PROTEIN_KINASE_DOM"/>
    <property type="match status" value="1"/>
</dbReference>
<dbReference type="SUPFAM" id="SSF56112">
    <property type="entry name" value="Protein kinase-like (PK-like)"/>
    <property type="match status" value="1"/>
</dbReference>
<accession>I4HL25</accession>
<evidence type="ECO:0000313" key="3">
    <source>
        <dbReference type="Proteomes" id="UP000005291"/>
    </source>
</evidence>
<feature type="domain" description="Protein kinase" evidence="1">
    <location>
        <begin position="10"/>
        <end position="73"/>
    </location>
</feature>
<name>I4HL25_MICAE</name>
<dbReference type="GO" id="GO:0005524">
    <property type="term" value="F:ATP binding"/>
    <property type="evidence" value="ECO:0007669"/>
    <property type="project" value="InterPro"/>
</dbReference>
<dbReference type="InterPro" id="IPR000719">
    <property type="entry name" value="Prot_kinase_dom"/>
</dbReference>
<gene>
    <name evidence="2" type="ORF">MICAG_1850015</name>
</gene>